<proteinExistence type="predicted"/>
<dbReference type="RefSeq" id="WP_145620558.1">
    <property type="nucleotide sequence ID" value="NZ_VITO01000036.1"/>
</dbReference>
<accession>A0A560EWD5</accession>
<sequence>MLTLTLLAPGAMARSATATPCDLAQIRDADLDDALGRRSVEIISRAGRVGWETDARLKHLVTPTATISIGTNDVVLILEPGVAGSHRLAKTVNADSYRYRDMTYVRVPDTACRLQKITVMFTDTIRKRETKVDFAYVEGRLVSASGQQQPYSEGPMERSEGKD</sequence>
<reference evidence="1 2" key="1">
    <citation type="submission" date="2019-06" db="EMBL/GenBank/DDBJ databases">
        <title>Genomic Encyclopedia of Type Strains, Phase IV (KMG-V): Genome sequencing to study the core and pangenomes of soil and plant-associated prokaryotes.</title>
        <authorList>
            <person name="Whitman W."/>
        </authorList>
    </citation>
    <scope>NUCLEOTIDE SEQUENCE [LARGE SCALE GENOMIC DNA]</scope>
    <source>
        <strain evidence="1 2">BR 11865</strain>
    </source>
</reference>
<keyword evidence="2" id="KW-1185">Reference proteome</keyword>
<gene>
    <name evidence="1" type="ORF">FBZ88_13615</name>
</gene>
<organism evidence="1 2">
    <name type="scientific">Nitrospirillum amazonense</name>
    <dbReference type="NCBI Taxonomy" id="28077"/>
    <lineage>
        <taxon>Bacteria</taxon>
        <taxon>Pseudomonadati</taxon>
        <taxon>Pseudomonadota</taxon>
        <taxon>Alphaproteobacteria</taxon>
        <taxon>Rhodospirillales</taxon>
        <taxon>Azospirillaceae</taxon>
        <taxon>Nitrospirillum</taxon>
    </lineage>
</organism>
<evidence type="ECO:0000313" key="2">
    <source>
        <dbReference type="Proteomes" id="UP000316545"/>
    </source>
</evidence>
<dbReference type="EMBL" id="VITO01000036">
    <property type="protein sequence ID" value="TWB13643.1"/>
    <property type="molecule type" value="Genomic_DNA"/>
</dbReference>
<protein>
    <submittedName>
        <fullName evidence="1">Uncharacterized protein</fullName>
    </submittedName>
</protein>
<evidence type="ECO:0000313" key="1">
    <source>
        <dbReference type="EMBL" id="TWB13643.1"/>
    </source>
</evidence>
<comment type="caution">
    <text evidence="1">The sequence shown here is derived from an EMBL/GenBank/DDBJ whole genome shotgun (WGS) entry which is preliminary data.</text>
</comment>
<dbReference type="AlphaFoldDB" id="A0A560EWD5"/>
<name>A0A560EWD5_9PROT</name>
<dbReference type="Proteomes" id="UP000316545">
    <property type="component" value="Unassembled WGS sequence"/>
</dbReference>